<sequence>MDRHGHGSWSSLPAKAGESLRFRGKGRRRGSAQRWLDYPRPGLKHGTFSPPEVDTVAKLHSVSILITFKFARIISVDLEL</sequence>
<evidence type="ECO:0000313" key="9">
    <source>
        <dbReference type="EnsemblPlants" id="Ma05_p16970.1"/>
    </source>
</evidence>
<dbReference type="PANTHER" id="PTHR47997:SF11">
    <property type="entry name" value="TRANSCRIPTION FACTOR LAF1"/>
    <property type="match status" value="1"/>
</dbReference>
<evidence type="ECO:0000256" key="1">
    <source>
        <dbReference type="ARBA" id="ARBA00004123"/>
    </source>
</evidence>
<evidence type="ECO:0000256" key="4">
    <source>
        <dbReference type="ARBA" id="ARBA00023125"/>
    </source>
</evidence>
<evidence type="ECO:0000256" key="6">
    <source>
        <dbReference type="ARBA" id="ARBA00023242"/>
    </source>
</evidence>
<protein>
    <submittedName>
        <fullName evidence="8">(wild Malaysian banana) hypothetical protein</fullName>
    </submittedName>
</protein>
<dbReference type="EMBL" id="HG996470">
    <property type="protein sequence ID" value="CAG1838642.1"/>
    <property type="molecule type" value="Genomic_DNA"/>
</dbReference>
<dbReference type="GO" id="GO:0005634">
    <property type="term" value="C:nucleus"/>
    <property type="evidence" value="ECO:0007669"/>
    <property type="project" value="UniProtKB-SubCell"/>
</dbReference>
<keyword evidence="3" id="KW-0805">Transcription regulation</keyword>
<dbReference type="InterPro" id="IPR051953">
    <property type="entry name" value="Plant_SW-associated_TFs"/>
</dbReference>
<gene>
    <name evidence="8" type="ORF">GSMUA_268190.1</name>
</gene>
<reference evidence="9" key="2">
    <citation type="submission" date="2021-05" db="UniProtKB">
        <authorList>
            <consortium name="EnsemblPlants"/>
        </authorList>
    </citation>
    <scope>IDENTIFICATION</scope>
    <source>
        <strain evidence="9">subsp. malaccensis</strain>
    </source>
</reference>
<keyword evidence="10" id="KW-1185">Reference proteome</keyword>
<dbReference type="Gramene" id="Ma05_t16970.1">
    <property type="protein sequence ID" value="Ma05_p16970.1"/>
    <property type="gene ID" value="Ma05_g16970"/>
</dbReference>
<dbReference type="InParanoid" id="A0A804J5C0"/>
<evidence type="ECO:0000256" key="3">
    <source>
        <dbReference type="ARBA" id="ARBA00023015"/>
    </source>
</evidence>
<feature type="region of interest" description="Disordered" evidence="7">
    <location>
        <begin position="1"/>
        <end position="38"/>
    </location>
</feature>
<dbReference type="PANTHER" id="PTHR47997">
    <property type="entry name" value="MYB DOMAIN PROTEIN 55"/>
    <property type="match status" value="1"/>
</dbReference>
<reference evidence="8" key="1">
    <citation type="submission" date="2021-03" db="EMBL/GenBank/DDBJ databases">
        <authorList>
            <consortium name="Genoscope - CEA"/>
            <person name="William W."/>
        </authorList>
    </citation>
    <scope>NUCLEOTIDE SEQUENCE</scope>
    <source>
        <strain evidence="8">Doubled-haploid Pahang</strain>
    </source>
</reference>
<accession>A0A804J5C0</accession>
<keyword evidence="5" id="KW-0804">Transcription</keyword>
<evidence type="ECO:0000256" key="2">
    <source>
        <dbReference type="ARBA" id="ARBA00022737"/>
    </source>
</evidence>
<dbReference type="GO" id="GO:0003677">
    <property type="term" value="F:DNA binding"/>
    <property type="evidence" value="ECO:0007669"/>
    <property type="project" value="UniProtKB-KW"/>
</dbReference>
<evidence type="ECO:0000313" key="10">
    <source>
        <dbReference type="Proteomes" id="UP000012960"/>
    </source>
</evidence>
<dbReference type="EnsemblPlants" id="Ma05_t16970.1">
    <property type="protein sequence ID" value="Ma05_p16970.1"/>
    <property type="gene ID" value="Ma05_g16970"/>
</dbReference>
<evidence type="ECO:0000313" key="8">
    <source>
        <dbReference type="EMBL" id="CAG1838642.1"/>
    </source>
</evidence>
<proteinExistence type="predicted"/>
<name>A0A804J5C0_MUSAM</name>
<dbReference type="Proteomes" id="UP000012960">
    <property type="component" value="Unplaced"/>
</dbReference>
<keyword evidence="2" id="KW-0677">Repeat</keyword>
<dbReference type="AlphaFoldDB" id="A0A804J5C0"/>
<evidence type="ECO:0000256" key="5">
    <source>
        <dbReference type="ARBA" id="ARBA00023163"/>
    </source>
</evidence>
<feature type="compositionally biased region" description="Basic residues" evidence="7">
    <location>
        <begin position="22"/>
        <end position="31"/>
    </location>
</feature>
<comment type="subcellular location">
    <subcellularLocation>
        <location evidence="1">Nucleus</location>
    </subcellularLocation>
</comment>
<keyword evidence="4" id="KW-0238">DNA-binding</keyword>
<evidence type="ECO:0000256" key="7">
    <source>
        <dbReference type="SAM" id="MobiDB-lite"/>
    </source>
</evidence>
<organism evidence="9 10">
    <name type="scientific">Musa acuminata subsp. malaccensis</name>
    <name type="common">Wild banana</name>
    <name type="synonym">Musa malaccensis</name>
    <dbReference type="NCBI Taxonomy" id="214687"/>
    <lineage>
        <taxon>Eukaryota</taxon>
        <taxon>Viridiplantae</taxon>
        <taxon>Streptophyta</taxon>
        <taxon>Embryophyta</taxon>
        <taxon>Tracheophyta</taxon>
        <taxon>Spermatophyta</taxon>
        <taxon>Magnoliopsida</taxon>
        <taxon>Liliopsida</taxon>
        <taxon>Zingiberales</taxon>
        <taxon>Musaceae</taxon>
        <taxon>Musa</taxon>
    </lineage>
</organism>
<keyword evidence="6" id="KW-0539">Nucleus</keyword>